<evidence type="ECO:0000313" key="3">
    <source>
        <dbReference type="Proteomes" id="UP001583177"/>
    </source>
</evidence>
<protein>
    <recommendedName>
        <fullName evidence="4">Methyltransferase type 11 domain-containing protein</fullName>
    </recommendedName>
</protein>
<proteinExistence type="predicted"/>
<feature type="compositionally biased region" description="Basic and acidic residues" evidence="1">
    <location>
        <begin position="193"/>
        <end position="206"/>
    </location>
</feature>
<dbReference type="SUPFAM" id="SSF53335">
    <property type="entry name" value="S-adenosyl-L-methionine-dependent methyltransferases"/>
    <property type="match status" value="1"/>
</dbReference>
<comment type="caution">
    <text evidence="2">The sequence shown here is derived from an EMBL/GenBank/DDBJ whole genome shotgun (WGS) entry which is preliminary data.</text>
</comment>
<dbReference type="Gene3D" id="3.40.50.150">
    <property type="entry name" value="Vaccinia Virus protein VP39"/>
    <property type="match status" value="1"/>
</dbReference>
<accession>A0ABR3WRP8</accession>
<gene>
    <name evidence="2" type="ORF">Daus18300_006807</name>
</gene>
<feature type="compositionally biased region" description="Low complexity" evidence="1">
    <location>
        <begin position="604"/>
        <end position="619"/>
    </location>
</feature>
<keyword evidence="3" id="KW-1185">Reference proteome</keyword>
<feature type="compositionally biased region" description="Polar residues" evidence="1">
    <location>
        <begin position="115"/>
        <end position="159"/>
    </location>
</feature>
<name>A0ABR3WRP8_9PEZI</name>
<feature type="compositionally biased region" description="Low complexity" evidence="1">
    <location>
        <begin position="48"/>
        <end position="62"/>
    </location>
</feature>
<feature type="compositionally biased region" description="Basic and acidic residues" evidence="1">
    <location>
        <begin position="32"/>
        <end position="47"/>
    </location>
</feature>
<feature type="region of interest" description="Disordered" evidence="1">
    <location>
        <begin position="75"/>
        <end position="240"/>
    </location>
</feature>
<evidence type="ECO:0000256" key="1">
    <source>
        <dbReference type="SAM" id="MobiDB-lite"/>
    </source>
</evidence>
<sequence length="701" mass="76592">MFDVDWSDPNRESVGDRRARKQREKVVVSGKAGDKDNVERRSKKDEQSSQASGSGSVRSSLSSVDKQFGFFGGKNRKKARVIGNNNKSAASSSIGAPTIHEQGPADDTNIDDTLTEASSVAQQDSEGFCTGNHSPGLSDRPFSSFSEAVLNTWNDSTPGGSLLGYDMASPKPGLKSSQTQDLGDGLSVITKTTEVRSESREKKDPEWLVSKVTFSAGPSDHEPKDVSVKPTPWQPPPQVTGTTHALATVPEAPSISNLEDARHLVPMITDLSPATNQNLTRIETTRAPKRKPKAPLKAPVIVPACQQHVGNPDLWKAPEVWEYSASEPEVSPVEESVVPTASEDLNQLALDLASMQRQATRMLEASPQAILLRLKEKWEGHELDASLEDGAEITKDDLDTAADRALMYKDVEMDRKRWMLAALHHMEANVEPRAVISKPKVKPKVQKILSLFDSQAATSYLAISKPSVPVYHLSPDPLSHKRYPNIHPMTCPAISASAVGVASDAFSAVHCLPIASVLPSSDLPRLLQNIFRVLAPGGFLHMVIIDPLPGAGSSTGPLMRRWLDENLIFNLEQQFRCTNPSRNFPVWLSEAGLRAKGSVITTTRFQATTTTTTTASTSTPPEGHASSEEEEDRNSSGDEPDAAARRELRAVIGRMLWREIWGPFVGADRWWWEEPEIVDECAGLETYWEYSVIAACKEGEA</sequence>
<feature type="region of interest" description="Disordered" evidence="1">
    <location>
        <begin position="1"/>
        <end position="62"/>
    </location>
</feature>
<reference evidence="2 3" key="1">
    <citation type="journal article" date="2024" name="IMA Fungus">
        <title>IMA Genome - F19 : A genome assembly and annotation guide to empower mycologists, including annotated draft genome sequences of Ceratocystis pirilliformis, Diaporthe australafricana, Fusarium ophioides, Paecilomyces lecythidis, and Sporothrix stenoceras.</title>
        <authorList>
            <person name="Aylward J."/>
            <person name="Wilson A.M."/>
            <person name="Visagie C.M."/>
            <person name="Spraker J."/>
            <person name="Barnes I."/>
            <person name="Buitendag C."/>
            <person name="Ceriani C."/>
            <person name="Del Mar Angel L."/>
            <person name="du Plessis D."/>
            <person name="Fuchs T."/>
            <person name="Gasser K."/>
            <person name="Kramer D."/>
            <person name="Li W."/>
            <person name="Munsamy K."/>
            <person name="Piso A."/>
            <person name="Price J.L."/>
            <person name="Sonnekus B."/>
            <person name="Thomas C."/>
            <person name="van der Nest A."/>
            <person name="van Dijk A."/>
            <person name="van Heerden A."/>
            <person name="van Vuuren N."/>
            <person name="Yilmaz N."/>
            <person name="Duong T.A."/>
            <person name="van der Merwe N.A."/>
            <person name="Wingfield M.J."/>
            <person name="Wingfield B.D."/>
        </authorList>
    </citation>
    <scope>NUCLEOTIDE SEQUENCE [LARGE SCALE GENOMIC DNA]</scope>
    <source>
        <strain evidence="2 3">CMW 18300</strain>
    </source>
</reference>
<organism evidence="2 3">
    <name type="scientific">Diaporthe australafricana</name>
    <dbReference type="NCBI Taxonomy" id="127596"/>
    <lineage>
        <taxon>Eukaryota</taxon>
        <taxon>Fungi</taxon>
        <taxon>Dikarya</taxon>
        <taxon>Ascomycota</taxon>
        <taxon>Pezizomycotina</taxon>
        <taxon>Sordariomycetes</taxon>
        <taxon>Sordariomycetidae</taxon>
        <taxon>Diaporthales</taxon>
        <taxon>Diaporthaceae</taxon>
        <taxon>Diaporthe</taxon>
    </lineage>
</organism>
<evidence type="ECO:0000313" key="2">
    <source>
        <dbReference type="EMBL" id="KAL1866343.1"/>
    </source>
</evidence>
<feature type="compositionally biased region" description="Basic and acidic residues" evidence="1">
    <location>
        <begin position="8"/>
        <end position="17"/>
    </location>
</feature>
<evidence type="ECO:0008006" key="4">
    <source>
        <dbReference type="Google" id="ProtNLM"/>
    </source>
</evidence>
<feature type="compositionally biased region" description="Polar residues" evidence="1">
    <location>
        <begin position="83"/>
        <end position="95"/>
    </location>
</feature>
<dbReference type="Proteomes" id="UP001583177">
    <property type="component" value="Unassembled WGS sequence"/>
</dbReference>
<dbReference type="EMBL" id="JAWRVE010000056">
    <property type="protein sequence ID" value="KAL1866343.1"/>
    <property type="molecule type" value="Genomic_DNA"/>
</dbReference>
<feature type="region of interest" description="Disordered" evidence="1">
    <location>
        <begin position="604"/>
        <end position="641"/>
    </location>
</feature>
<dbReference type="InterPro" id="IPR029063">
    <property type="entry name" value="SAM-dependent_MTases_sf"/>
</dbReference>